<proteinExistence type="predicted"/>
<sequence length="157" mass="18124">MLLSGFDLLLIMIIFIALVGGLVVFFYRYKFQVASRLAKQLGFTAYLGEKNVPAEITKLGEHILEFRFFEWVLLGEIQGKKVFIAQYFINRATQYPFRFVAFTLFDTKQPGSPRQEGDFLVTGNGVFYYRGTPFAWKKENILPILEKLVQTRSSIES</sequence>
<dbReference type="STRING" id="1798676.A3B90_02090"/>
<name>A0A1F6M5T0_9BACT</name>
<keyword evidence="1" id="KW-0812">Transmembrane</keyword>
<feature type="transmembrane region" description="Helical" evidence="1">
    <location>
        <begin position="6"/>
        <end position="27"/>
    </location>
</feature>
<reference evidence="2 3" key="1">
    <citation type="journal article" date="2016" name="Nat. Commun.">
        <title>Thousands of microbial genomes shed light on interconnected biogeochemical processes in an aquifer system.</title>
        <authorList>
            <person name="Anantharaman K."/>
            <person name="Brown C.T."/>
            <person name="Hug L.A."/>
            <person name="Sharon I."/>
            <person name="Castelle C.J."/>
            <person name="Probst A.J."/>
            <person name="Thomas B.C."/>
            <person name="Singh A."/>
            <person name="Wilkins M.J."/>
            <person name="Karaoz U."/>
            <person name="Brodie E.L."/>
            <person name="Williams K.H."/>
            <person name="Hubbard S.S."/>
            <person name="Banfield J.F."/>
        </authorList>
    </citation>
    <scope>NUCLEOTIDE SEQUENCE [LARGE SCALE GENOMIC DNA]</scope>
</reference>
<keyword evidence="1" id="KW-1133">Transmembrane helix</keyword>
<organism evidence="2 3">
    <name type="scientific">Candidatus Magasanikbacteria bacterium RIFCSPHIGHO2_02_FULL_41_13</name>
    <dbReference type="NCBI Taxonomy" id="1798676"/>
    <lineage>
        <taxon>Bacteria</taxon>
        <taxon>Candidatus Magasanikiibacteriota</taxon>
    </lineage>
</organism>
<keyword evidence="1" id="KW-0472">Membrane</keyword>
<gene>
    <name evidence="2" type="ORF">A3B90_02090</name>
</gene>
<dbReference type="Proteomes" id="UP000178742">
    <property type="component" value="Unassembled WGS sequence"/>
</dbReference>
<evidence type="ECO:0000313" key="2">
    <source>
        <dbReference type="EMBL" id="OGH67017.1"/>
    </source>
</evidence>
<accession>A0A1F6M5T0</accession>
<comment type="caution">
    <text evidence="2">The sequence shown here is derived from an EMBL/GenBank/DDBJ whole genome shotgun (WGS) entry which is preliminary data.</text>
</comment>
<evidence type="ECO:0000313" key="3">
    <source>
        <dbReference type="Proteomes" id="UP000178742"/>
    </source>
</evidence>
<dbReference type="AlphaFoldDB" id="A0A1F6M5T0"/>
<protein>
    <submittedName>
        <fullName evidence="2">Uncharacterized protein</fullName>
    </submittedName>
</protein>
<evidence type="ECO:0000256" key="1">
    <source>
        <dbReference type="SAM" id="Phobius"/>
    </source>
</evidence>
<dbReference type="EMBL" id="MFPX01000009">
    <property type="protein sequence ID" value="OGH67017.1"/>
    <property type="molecule type" value="Genomic_DNA"/>
</dbReference>